<accession>A0A6C0LIJ5</accession>
<dbReference type="InterPro" id="IPR000055">
    <property type="entry name" value="Restrct_endonuc_typeI_TRD"/>
</dbReference>
<dbReference type="Gene3D" id="3.40.50.150">
    <property type="entry name" value="Vaccinia Virus protein VP39"/>
    <property type="match status" value="1"/>
</dbReference>
<reference evidence="5" key="1">
    <citation type="journal article" date="2020" name="Nature">
        <title>Giant virus diversity and host interactions through global metagenomics.</title>
        <authorList>
            <person name="Schulz F."/>
            <person name="Roux S."/>
            <person name="Paez-Espino D."/>
            <person name="Jungbluth S."/>
            <person name="Walsh D.A."/>
            <person name="Denef V.J."/>
            <person name="McMahon K.D."/>
            <person name="Konstantinidis K.T."/>
            <person name="Eloe-Fadrosh E.A."/>
            <person name="Kyrpides N.C."/>
            <person name="Woyke T."/>
        </authorList>
    </citation>
    <scope>NUCLEOTIDE SEQUENCE</scope>
    <source>
        <strain evidence="5">GVMAG-M-3300027804-48</strain>
    </source>
</reference>
<organism evidence="5">
    <name type="scientific">viral metagenome</name>
    <dbReference type="NCBI Taxonomy" id="1070528"/>
    <lineage>
        <taxon>unclassified sequences</taxon>
        <taxon>metagenomes</taxon>
        <taxon>organismal metagenomes</taxon>
    </lineage>
</organism>
<evidence type="ECO:0000313" key="5">
    <source>
        <dbReference type="EMBL" id="QHU29688.1"/>
    </source>
</evidence>
<keyword evidence="3" id="KW-0238">DNA-binding</keyword>
<feature type="domain" description="Type I restriction modification DNA specificity" evidence="4">
    <location>
        <begin position="162"/>
        <end position="296"/>
    </location>
</feature>
<keyword evidence="2" id="KW-0680">Restriction system</keyword>
<dbReference type="GO" id="GO:0003677">
    <property type="term" value="F:DNA binding"/>
    <property type="evidence" value="ECO:0007669"/>
    <property type="project" value="UniProtKB-KW"/>
</dbReference>
<dbReference type="SUPFAM" id="SSF53335">
    <property type="entry name" value="S-adenosyl-L-methionine-dependent methyltransferases"/>
    <property type="match status" value="1"/>
</dbReference>
<name>A0A6C0LIJ5_9ZZZZ</name>
<dbReference type="Gene3D" id="3.90.220.20">
    <property type="entry name" value="DNA methylase specificity domains"/>
    <property type="match status" value="1"/>
</dbReference>
<evidence type="ECO:0000256" key="1">
    <source>
        <dbReference type="ARBA" id="ARBA00010923"/>
    </source>
</evidence>
<dbReference type="SUPFAM" id="SSF116734">
    <property type="entry name" value="DNA methylase specificity domain"/>
    <property type="match status" value="1"/>
</dbReference>
<evidence type="ECO:0000259" key="4">
    <source>
        <dbReference type="Pfam" id="PF01420"/>
    </source>
</evidence>
<dbReference type="AlphaFoldDB" id="A0A6C0LIJ5"/>
<protein>
    <recommendedName>
        <fullName evidence="4">Type I restriction modification DNA specificity domain-containing protein</fullName>
    </recommendedName>
</protein>
<evidence type="ECO:0000256" key="3">
    <source>
        <dbReference type="ARBA" id="ARBA00023125"/>
    </source>
</evidence>
<evidence type="ECO:0000256" key="2">
    <source>
        <dbReference type="ARBA" id="ARBA00022747"/>
    </source>
</evidence>
<proteinExistence type="inferred from homology"/>
<dbReference type="InterPro" id="IPR029063">
    <property type="entry name" value="SAM-dependent_MTases_sf"/>
</dbReference>
<dbReference type="Pfam" id="PF01420">
    <property type="entry name" value="Methylase_S"/>
    <property type="match status" value="1"/>
</dbReference>
<dbReference type="InterPro" id="IPR044946">
    <property type="entry name" value="Restrct_endonuc_typeI_TRD_sf"/>
</dbReference>
<sequence length="309" mass="36060">MFNINDMNNDNEIDLSNDKLIKGISMDCNVIYEIVDSLIIGGECSIVLPYDNIFYNKNDSDYISFRKFLLKSCDLKEIIYLPTGMFNKNFKLVFLYFIKTTEKTNKYQTVNTNFYDYNFFDSSKELLASANINDFIINNCSFNYIDYVKETLITPEFYIIKSLSDIAIISSGDCGFDMDSSNSSDKYKIYGCKDETKKANKYNRDGFNIIVTKYKVFLTDEKLFLNNYAVSVKPKTDIISHKYLAYYLFYKYKNINLKTLKNLQISIPSTEIQKEIVDFIDNNDKTISDLNNQIDELKLKSSILFYNIN</sequence>
<dbReference type="GO" id="GO:0009307">
    <property type="term" value="P:DNA restriction-modification system"/>
    <property type="evidence" value="ECO:0007669"/>
    <property type="project" value="UniProtKB-KW"/>
</dbReference>
<dbReference type="EMBL" id="MN740492">
    <property type="protein sequence ID" value="QHU29688.1"/>
    <property type="molecule type" value="Genomic_DNA"/>
</dbReference>
<comment type="similarity">
    <text evidence="1">Belongs to the type-I restriction system S methylase family.</text>
</comment>